<reference evidence="1 2" key="1">
    <citation type="submission" date="2019-06" db="EMBL/GenBank/DDBJ databases">
        <title>Genomic Encyclopedia of Archaeal and Bacterial Type Strains, Phase II (KMG-II): from individual species to whole genera.</title>
        <authorList>
            <person name="Goeker M."/>
        </authorList>
    </citation>
    <scope>NUCLEOTIDE SEQUENCE [LARGE SCALE GENOMIC DNA]</scope>
    <source>
        <strain evidence="1 2">DSM 18423</strain>
    </source>
</reference>
<dbReference type="AlphaFoldDB" id="A0A543KBI0"/>
<organism evidence="1 2">
    <name type="scientific">Roseinatronobacter monicus</name>
    <dbReference type="NCBI Taxonomy" id="393481"/>
    <lineage>
        <taxon>Bacteria</taxon>
        <taxon>Pseudomonadati</taxon>
        <taxon>Pseudomonadota</taxon>
        <taxon>Alphaproteobacteria</taxon>
        <taxon>Rhodobacterales</taxon>
        <taxon>Paracoccaceae</taxon>
        <taxon>Roseinatronobacter</taxon>
    </lineage>
</organism>
<accession>A0A543KBI0</accession>
<dbReference type="Proteomes" id="UP000320582">
    <property type="component" value="Unassembled WGS sequence"/>
</dbReference>
<gene>
    <name evidence="1" type="ORF">BD293_1030</name>
</gene>
<proteinExistence type="predicted"/>
<keyword evidence="2" id="KW-1185">Reference proteome</keyword>
<evidence type="ECO:0000313" key="1">
    <source>
        <dbReference type="EMBL" id="TQM92424.1"/>
    </source>
</evidence>
<sequence>MAARRNPDRFGLSPAYKQGGLDGLCGLYAAINAIHLLTAPVRPLSAACTAALFECGAAWLNERGLLLAAVTDGVDEDAQYAMTRLLAEETEQMISASLSITRPVEPDESFQRRKLLSVIDAGLAQRAVLIVSLGGTYSHYTVLSGRSETRYYAYDSDGIKWINRQNLGVLAARSRKRHQIGKSGLVRMSLTES</sequence>
<dbReference type="EMBL" id="VFPT01000001">
    <property type="protein sequence ID" value="TQM92424.1"/>
    <property type="molecule type" value="Genomic_DNA"/>
</dbReference>
<dbReference type="RefSeq" id="WP_142080134.1">
    <property type="nucleotide sequence ID" value="NZ_VFPT01000001.1"/>
</dbReference>
<comment type="caution">
    <text evidence="1">The sequence shown here is derived from an EMBL/GenBank/DDBJ whole genome shotgun (WGS) entry which is preliminary data.</text>
</comment>
<evidence type="ECO:0000313" key="2">
    <source>
        <dbReference type="Proteomes" id="UP000320582"/>
    </source>
</evidence>
<name>A0A543KBI0_9RHOB</name>
<protein>
    <recommendedName>
        <fullName evidence="3">Peptidase C58 YopT-type domain-containing protein</fullName>
    </recommendedName>
</protein>
<dbReference type="OrthoDB" id="8419641at2"/>
<evidence type="ECO:0008006" key="3">
    <source>
        <dbReference type="Google" id="ProtNLM"/>
    </source>
</evidence>